<evidence type="ECO:0000256" key="1">
    <source>
        <dbReference type="ARBA" id="ARBA00004240"/>
    </source>
</evidence>
<dbReference type="GO" id="GO:1990070">
    <property type="term" value="C:TRAPPI protein complex"/>
    <property type="evidence" value="ECO:0007669"/>
    <property type="project" value="TreeGrafter"/>
</dbReference>
<dbReference type="HOGENOM" id="CLU_142964_0_0_1"/>
<accession>T0MHQ3</accession>
<reference evidence="8 9" key="1">
    <citation type="journal article" date="2013" name="BMC Genomics">
        <title>Genome sequencing and comparative genomics of honey bee microsporidia, Nosema apis reveal novel insights into host-parasite interactions.</title>
        <authorList>
            <person name="Chen Yp."/>
            <person name="Pettis J.S."/>
            <person name="Zhao Y."/>
            <person name="Liu X."/>
            <person name="Tallon L.J."/>
            <person name="Sadzewicz L.D."/>
            <person name="Li R."/>
            <person name="Zheng H."/>
            <person name="Huang S."/>
            <person name="Zhang X."/>
            <person name="Hamilton M.C."/>
            <person name="Pernal S.F."/>
            <person name="Melathopoulos A.P."/>
            <person name="Yan X."/>
            <person name="Evans J.D."/>
        </authorList>
    </citation>
    <scope>NUCLEOTIDE SEQUENCE [LARGE SCALE GENOMIC DNA]</scope>
    <source>
        <strain evidence="8 9">BRL 01</strain>
    </source>
</reference>
<dbReference type="AlphaFoldDB" id="T0MHQ3"/>
<evidence type="ECO:0000256" key="5">
    <source>
        <dbReference type="ARBA" id="ARBA00022824"/>
    </source>
</evidence>
<evidence type="ECO:0000256" key="6">
    <source>
        <dbReference type="ARBA" id="ARBA00022892"/>
    </source>
</evidence>
<dbReference type="InterPro" id="IPR007194">
    <property type="entry name" value="TRAPP_component"/>
</dbReference>
<dbReference type="OrthoDB" id="10254842at2759"/>
<evidence type="ECO:0000256" key="7">
    <source>
        <dbReference type="ARBA" id="ARBA00023034"/>
    </source>
</evidence>
<dbReference type="InterPro" id="IPR016696">
    <property type="entry name" value="TRAPP-I_su5"/>
</dbReference>
<dbReference type="SUPFAM" id="SSF111126">
    <property type="entry name" value="Ligand-binding domain in the NO signalling and Golgi transport"/>
    <property type="match status" value="1"/>
</dbReference>
<keyword evidence="9" id="KW-1185">Reference proteome</keyword>
<dbReference type="PANTHER" id="PTHR20902:SF0">
    <property type="entry name" value="TRAFFICKING PROTEIN PARTICLE COMPLEX SUBUNIT 5"/>
    <property type="match status" value="1"/>
</dbReference>
<evidence type="ECO:0000256" key="3">
    <source>
        <dbReference type="ARBA" id="ARBA00006218"/>
    </source>
</evidence>
<comment type="subcellular location">
    <subcellularLocation>
        <location evidence="1">Endoplasmic reticulum</location>
    </subcellularLocation>
    <subcellularLocation>
        <location evidence="2">Golgi apparatus</location>
    </subcellularLocation>
</comment>
<dbReference type="InterPro" id="IPR024096">
    <property type="entry name" value="NO_sig/Golgi_transp_ligand-bd"/>
</dbReference>
<dbReference type="GO" id="GO:0006888">
    <property type="term" value="P:endoplasmic reticulum to Golgi vesicle-mediated transport"/>
    <property type="evidence" value="ECO:0007669"/>
    <property type="project" value="TreeGrafter"/>
</dbReference>
<dbReference type="EMBL" id="KE647279">
    <property type="protein sequence ID" value="EQB60500.1"/>
    <property type="molecule type" value="Genomic_DNA"/>
</dbReference>
<dbReference type="GO" id="GO:1990072">
    <property type="term" value="C:TRAPPIII protein complex"/>
    <property type="evidence" value="ECO:0007669"/>
    <property type="project" value="TreeGrafter"/>
</dbReference>
<evidence type="ECO:0000313" key="9">
    <source>
        <dbReference type="Proteomes" id="UP000053780"/>
    </source>
</evidence>
<dbReference type="PANTHER" id="PTHR20902">
    <property type="entry name" value="41-2 PROTEIN ANTIGEN-RELATED"/>
    <property type="match status" value="1"/>
</dbReference>
<keyword evidence="7" id="KW-0333">Golgi apparatus</keyword>
<keyword evidence="4" id="KW-0813">Transport</keyword>
<organism evidence="8 9">
    <name type="scientific">Vairimorpha apis BRL 01</name>
    <dbReference type="NCBI Taxonomy" id="1037528"/>
    <lineage>
        <taxon>Eukaryota</taxon>
        <taxon>Fungi</taxon>
        <taxon>Fungi incertae sedis</taxon>
        <taxon>Microsporidia</taxon>
        <taxon>Nosematidae</taxon>
        <taxon>Vairimorpha</taxon>
    </lineage>
</organism>
<name>T0MHQ3_9MICR</name>
<keyword evidence="5" id="KW-0256">Endoplasmic reticulum</keyword>
<sequence>MKENETFVKYMICTLIEDLREKHLNIEEEMKKIGHILAKSILEVVDFKRELDIQSLLYKITYNLLDRLYATNRKLESSIENKNEFFIFEYEPMYSRYVSLPEDWKDFCPESIICGVIEYTIMASGFDCEVNGFIRPVDKFPDQVIYCIKIL</sequence>
<dbReference type="Pfam" id="PF04051">
    <property type="entry name" value="TRAPP"/>
    <property type="match status" value="1"/>
</dbReference>
<dbReference type="VEuPathDB" id="MicrosporidiaDB:NAPIS_ORF01932"/>
<evidence type="ECO:0000256" key="2">
    <source>
        <dbReference type="ARBA" id="ARBA00004555"/>
    </source>
</evidence>
<gene>
    <name evidence="8" type="ORF">NAPIS_ORF01932</name>
</gene>
<dbReference type="Gene3D" id="3.30.1380.20">
    <property type="entry name" value="Trafficking protein particle complex subunit 3"/>
    <property type="match status" value="1"/>
</dbReference>
<keyword evidence="6" id="KW-0931">ER-Golgi transport</keyword>
<dbReference type="CDD" id="cd14943">
    <property type="entry name" value="TRAPPC5_Trs31"/>
    <property type="match status" value="1"/>
</dbReference>
<evidence type="ECO:0000313" key="8">
    <source>
        <dbReference type="EMBL" id="EQB60500.1"/>
    </source>
</evidence>
<proteinExistence type="inferred from homology"/>
<comment type="similarity">
    <text evidence="3">Belongs to the TRAPP small subunits family. BET3 subfamily.</text>
</comment>
<dbReference type="Proteomes" id="UP000053780">
    <property type="component" value="Unassembled WGS sequence"/>
</dbReference>
<protein>
    <submittedName>
        <fullName evidence="8">Transport protein particle complex subunit</fullName>
    </submittedName>
</protein>
<dbReference type="GO" id="GO:1990071">
    <property type="term" value="C:TRAPPII protein complex"/>
    <property type="evidence" value="ECO:0007669"/>
    <property type="project" value="TreeGrafter"/>
</dbReference>
<dbReference type="GO" id="GO:0005783">
    <property type="term" value="C:endoplasmic reticulum"/>
    <property type="evidence" value="ECO:0007669"/>
    <property type="project" value="UniProtKB-SubCell"/>
</dbReference>
<evidence type="ECO:0000256" key="4">
    <source>
        <dbReference type="ARBA" id="ARBA00022448"/>
    </source>
</evidence>